<evidence type="ECO:0000313" key="9">
    <source>
        <dbReference type="Proteomes" id="UP000199450"/>
    </source>
</evidence>
<dbReference type="PANTHER" id="PTHR43133">
    <property type="entry name" value="RNA POLYMERASE ECF-TYPE SIGMA FACTO"/>
    <property type="match status" value="1"/>
</dbReference>
<dbReference type="InterPro" id="IPR013325">
    <property type="entry name" value="RNA_pol_sigma_r2"/>
</dbReference>
<keyword evidence="4" id="KW-0238">DNA-binding</keyword>
<dbReference type="InterPro" id="IPR014284">
    <property type="entry name" value="RNA_pol_sigma-70_dom"/>
</dbReference>
<keyword evidence="5" id="KW-0804">Transcription</keyword>
<evidence type="ECO:0000259" key="7">
    <source>
        <dbReference type="Pfam" id="PF08281"/>
    </source>
</evidence>
<comment type="similarity">
    <text evidence="1">Belongs to the sigma-70 factor family. ECF subfamily.</text>
</comment>
<keyword evidence="2" id="KW-0805">Transcription regulation</keyword>
<organism evidence="8 9">
    <name type="scientific">Chryseobacterium taichungense</name>
    <dbReference type="NCBI Taxonomy" id="295069"/>
    <lineage>
        <taxon>Bacteria</taxon>
        <taxon>Pseudomonadati</taxon>
        <taxon>Bacteroidota</taxon>
        <taxon>Flavobacteriia</taxon>
        <taxon>Flavobacteriales</taxon>
        <taxon>Weeksellaceae</taxon>
        <taxon>Chryseobacterium group</taxon>
        <taxon>Chryseobacterium</taxon>
    </lineage>
</organism>
<evidence type="ECO:0000256" key="5">
    <source>
        <dbReference type="ARBA" id="ARBA00023163"/>
    </source>
</evidence>
<dbReference type="RefSeq" id="WP_089998464.1">
    <property type="nucleotide sequence ID" value="NZ_FOBV01000001.1"/>
</dbReference>
<dbReference type="InterPro" id="IPR039425">
    <property type="entry name" value="RNA_pol_sigma-70-like"/>
</dbReference>
<dbReference type="GO" id="GO:0003677">
    <property type="term" value="F:DNA binding"/>
    <property type="evidence" value="ECO:0007669"/>
    <property type="project" value="UniProtKB-KW"/>
</dbReference>
<keyword evidence="3" id="KW-0731">Sigma factor</keyword>
<dbReference type="InterPro" id="IPR013249">
    <property type="entry name" value="RNA_pol_sigma70_r4_t2"/>
</dbReference>
<dbReference type="SUPFAM" id="SSF88659">
    <property type="entry name" value="Sigma3 and sigma4 domains of RNA polymerase sigma factors"/>
    <property type="match status" value="1"/>
</dbReference>
<dbReference type="Gene3D" id="1.10.10.10">
    <property type="entry name" value="Winged helix-like DNA-binding domain superfamily/Winged helix DNA-binding domain"/>
    <property type="match status" value="1"/>
</dbReference>
<dbReference type="InterPro" id="IPR007627">
    <property type="entry name" value="RNA_pol_sigma70_r2"/>
</dbReference>
<dbReference type="SUPFAM" id="SSF88946">
    <property type="entry name" value="Sigma2 domain of RNA polymerase sigma factors"/>
    <property type="match status" value="1"/>
</dbReference>
<dbReference type="CDD" id="cd06171">
    <property type="entry name" value="Sigma70_r4"/>
    <property type="match status" value="1"/>
</dbReference>
<dbReference type="GO" id="GO:0016987">
    <property type="term" value="F:sigma factor activity"/>
    <property type="evidence" value="ECO:0007669"/>
    <property type="project" value="UniProtKB-KW"/>
</dbReference>
<evidence type="ECO:0000313" key="8">
    <source>
        <dbReference type="EMBL" id="SEM21154.1"/>
    </source>
</evidence>
<dbReference type="EMBL" id="FOBV01000001">
    <property type="protein sequence ID" value="SEM21154.1"/>
    <property type="molecule type" value="Genomic_DNA"/>
</dbReference>
<gene>
    <name evidence="8" type="ORF">SAMN05421856_101760</name>
</gene>
<evidence type="ECO:0000256" key="1">
    <source>
        <dbReference type="ARBA" id="ARBA00010641"/>
    </source>
</evidence>
<evidence type="ECO:0000256" key="4">
    <source>
        <dbReference type="ARBA" id="ARBA00023125"/>
    </source>
</evidence>
<name>A0A1H7WII1_9FLAO</name>
<dbReference type="Pfam" id="PF08281">
    <property type="entry name" value="Sigma70_r4_2"/>
    <property type="match status" value="1"/>
</dbReference>
<dbReference type="OrthoDB" id="795989at2"/>
<evidence type="ECO:0000259" key="6">
    <source>
        <dbReference type="Pfam" id="PF04542"/>
    </source>
</evidence>
<dbReference type="Pfam" id="PF04542">
    <property type="entry name" value="Sigma70_r2"/>
    <property type="match status" value="1"/>
</dbReference>
<sequence>MTQEAFKSTVFILKNEMYRFAKRFVMSSDEAEDVVQDLMIKFWQKKDELEQFGNLKSYALKAVRNECLNRLKHHDVKMGFADMQLHRSELYSMEVNNLKEQIIGFINQLPEKQKMVIHLKDVEEYEVSEIAEMLEMEENAVRVNLMRARQKVKEQISQMMSYEQRQISR</sequence>
<dbReference type="GO" id="GO:0006352">
    <property type="term" value="P:DNA-templated transcription initiation"/>
    <property type="evidence" value="ECO:0007669"/>
    <property type="project" value="InterPro"/>
</dbReference>
<dbReference type="STRING" id="295069.SAMN05421856_101760"/>
<reference evidence="9" key="1">
    <citation type="submission" date="2016-10" db="EMBL/GenBank/DDBJ databases">
        <authorList>
            <person name="Varghese N."/>
            <person name="Submissions S."/>
        </authorList>
    </citation>
    <scope>NUCLEOTIDE SEQUENCE [LARGE SCALE GENOMIC DNA]</scope>
    <source>
        <strain evidence="9">DSM 17453</strain>
    </source>
</reference>
<dbReference type="InterPro" id="IPR036388">
    <property type="entry name" value="WH-like_DNA-bd_sf"/>
</dbReference>
<evidence type="ECO:0000256" key="3">
    <source>
        <dbReference type="ARBA" id="ARBA00023082"/>
    </source>
</evidence>
<feature type="domain" description="RNA polymerase sigma factor 70 region 4 type 2" evidence="7">
    <location>
        <begin position="100"/>
        <end position="151"/>
    </location>
</feature>
<dbReference type="PANTHER" id="PTHR43133:SF8">
    <property type="entry name" value="RNA POLYMERASE SIGMA FACTOR HI_1459-RELATED"/>
    <property type="match status" value="1"/>
</dbReference>
<dbReference type="AlphaFoldDB" id="A0A1H7WII1"/>
<proteinExistence type="inferred from homology"/>
<dbReference type="Proteomes" id="UP000199450">
    <property type="component" value="Unassembled WGS sequence"/>
</dbReference>
<accession>A0A1H7WII1</accession>
<keyword evidence="9" id="KW-1185">Reference proteome</keyword>
<dbReference type="Gene3D" id="1.10.1740.10">
    <property type="match status" value="1"/>
</dbReference>
<evidence type="ECO:0000256" key="2">
    <source>
        <dbReference type="ARBA" id="ARBA00023015"/>
    </source>
</evidence>
<dbReference type="NCBIfam" id="TIGR02937">
    <property type="entry name" value="sigma70-ECF"/>
    <property type="match status" value="1"/>
</dbReference>
<protein>
    <submittedName>
        <fullName evidence="8">RNA polymerase sigma-70 factor, ECF subfamily</fullName>
    </submittedName>
</protein>
<dbReference type="InterPro" id="IPR013324">
    <property type="entry name" value="RNA_pol_sigma_r3/r4-like"/>
</dbReference>
<feature type="domain" description="RNA polymerase sigma-70 region 2" evidence="6">
    <location>
        <begin position="15"/>
        <end position="74"/>
    </location>
</feature>